<comment type="subcellular location">
    <subcellularLocation>
        <location evidence="2 5">Bacterial flagellum basal body</location>
    </subcellularLocation>
</comment>
<keyword evidence="6" id="KW-0969">Cilium</keyword>
<dbReference type="InterPro" id="IPR001782">
    <property type="entry name" value="Flag_FlgI"/>
</dbReference>
<evidence type="ECO:0000256" key="4">
    <source>
        <dbReference type="ARBA" id="ARBA00023143"/>
    </source>
</evidence>
<name>A0A7V5HYV2_UNCAE</name>
<reference evidence="6" key="1">
    <citation type="journal article" date="2020" name="mSystems">
        <title>Genome- and Community-Level Interaction Insights into Carbon Utilization and Element Cycling Functions of Hydrothermarchaeota in Hydrothermal Sediment.</title>
        <authorList>
            <person name="Zhou Z."/>
            <person name="Liu Y."/>
            <person name="Xu W."/>
            <person name="Pan J."/>
            <person name="Luo Z.H."/>
            <person name="Li M."/>
        </authorList>
    </citation>
    <scope>NUCLEOTIDE SEQUENCE [LARGE SCALE GENOMIC DNA]</scope>
    <source>
        <strain evidence="6">HyVt-92</strain>
    </source>
</reference>
<dbReference type="GO" id="GO:0005198">
    <property type="term" value="F:structural molecule activity"/>
    <property type="evidence" value="ECO:0007669"/>
    <property type="project" value="InterPro"/>
</dbReference>
<sequence length="368" mass="38927" precursor="true">MRKIIFTLTFASLLFISCISFADEIQVRIKDITKLQGLKETPLFGYGLVVGLNGTGDKRGAIFTVQSISNMLQNMGIAIDPEKLTVKNCAAVVVTSKISALEKPGSKIDVMVSSLGNATSLEGGTLLLTPLQGMDGKVYAVAQGPVSIGGFNIEAGGASARKNHPTVGKVPGGGIVEYSPATELPSEEVGFVLSQPDFTTAGRICEAINKKFSNKIAVAYDASLVKVKIPQEWQGERLVEFISTIQDLTIIPEVVAKVVINERTGTIVMGSDVRISPVAVAHGGLIVTVKTTPVISQPPPFSPGETKVEKEVEVKAEEEKGRVAIVKGATVQELVSSLNALGITPRDMIAIFQALKEAGALQAELIIM</sequence>
<comment type="function">
    <text evidence="1 5">Assembles around the rod to form the L-ring and probably protects the motor/basal body from shearing forces during rotation.</text>
</comment>
<evidence type="ECO:0000313" key="6">
    <source>
        <dbReference type="EMBL" id="HHF98428.1"/>
    </source>
</evidence>
<evidence type="ECO:0000256" key="5">
    <source>
        <dbReference type="HAMAP-Rule" id="MF_00416"/>
    </source>
</evidence>
<dbReference type="PRINTS" id="PR01010">
    <property type="entry name" value="FLGPRINGFLGI"/>
</dbReference>
<comment type="caution">
    <text evidence="6">The sequence shown here is derived from an EMBL/GenBank/DDBJ whole genome shotgun (WGS) entry which is preliminary data.</text>
</comment>
<dbReference type="HAMAP" id="MF_00416">
    <property type="entry name" value="FlgI"/>
    <property type="match status" value="1"/>
</dbReference>
<dbReference type="Proteomes" id="UP000886070">
    <property type="component" value="Unassembled WGS sequence"/>
</dbReference>
<keyword evidence="6" id="KW-0966">Cell projection</keyword>
<keyword evidence="3 5" id="KW-0732">Signal</keyword>
<protein>
    <recommendedName>
        <fullName evidence="5">Flagellar P-ring protein</fullName>
    </recommendedName>
    <alternativeName>
        <fullName evidence="5">Basal body P-ring protein</fullName>
    </alternativeName>
</protein>
<keyword evidence="6" id="KW-0282">Flagellum</keyword>
<dbReference type="AlphaFoldDB" id="A0A7V5HYV2"/>
<dbReference type="GO" id="GO:0009428">
    <property type="term" value="C:bacterial-type flagellum basal body, distal rod, P ring"/>
    <property type="evidence" value="ECO:0007669"/>
    <property type="project" value="InterPro"/>
</dbReference>
<dbReference type="NCBIfam" id="NF003676">
    <property type="entry name" value="PRK05303.1"/>
    <property type="match status" value="1"/>
</dbReference>
<dbReference type="GO" id="GO:0030288">
    <property type="term" value="C:outer membrane-bounded periplasmic space"/>
    <property type="evidence" value="ECO:0007669"/>
    <property type="project" value="InterPro"/>
</dbReference>
<dbReference type="PANTHER" id="PTHR30381">
    <property type="entry name" value="FLAGELLAR P-RING PERIPLASMIC PROTEIN FLGI"/>
    <property type="match status" value="1"/>
</dbReference>
<dbReference type="GO" id="GO:0071973">
    <property type="term" value="P:bacterial-type flagellum-dependent cell motility"/>
    <property type="evidence" value="ECO:0007669"/>
    <property type="project" value="InterPro"/>
</dbReference>
<dbReference type="PANTHER" id="PTHR30381:SF0">
    <property type="entry name" value="FLAGELLAR P-RING PROTEIN"/>
    <property type="match status" value="1"/>
</dbReference>
<dbReference type="PROSITE" id="PS51257">
    <property type="entry name" value="PROKAR_LIPOPROTEIN"/>
    <property type="match status" value="1"/>
</dbReference>
<evidence type="ECO:0000256" key="3">
    <source>
        <dbReference type="ARBA" id="ARBA00022729"/>
    </source>
</evidence>
<proteinExistence type="inferred from homology"/>
<feature type="signal peptide" evidence="5">
    <location>
        <begin position="1"/>
        <end position="22"/>
    </location>
</feature>
<keyword evidence="4 5" id="KW-0975">Bacterial flagellum</keyword>
<accession>A0A7V5HYV2</accession>
<dbReference type="Pfam" id="PF02119">
    <property type="entry name" value="FlgI"/>
    <property type="match status" value="1"/>
</dbReference>
<comment type="similarity">
    <text evidence="5">Belongs to the FlgI family.</text>
</comment>
<organism evidence="6">
    <name type="scientific">Aerophobetes bacterium</name>
    <dbReference type="NCBI Taxonomy" id="2030807"/>
    <lineage>
        <taxon>Bacteria</taxon>
        <taxon>Candidatus Aerophobota</taxon>
    </lineage>
</organism>
<comment type="subunit">
    <text evidence="5">The basal body constitutes a major portion of the flagellar organelle and consists of four rings (L,P,S, and M) mounted on a central rod.</text>
</comment>
<dbReference type="EMBL" id="DRTT01000089">
    <property type="protein sequence ID" value="HHF98428.1"/>
    <property type="molecule type" value="Genomic_DNA"/>
</dbReference>
<feature type="chain" id="PRO_5031653981" description="Flagellar P-ring protein" evidence="5">
    <location>
        <begin position="23"/>
        <end position="368"/>
    </location>
</feature>
<gene>
    <name evidence="5" type="primary">flgI</name>
    <name evidence="6" type="ORF">ENL39_02955</name>
</gene>
<evidence type="ECO:0000256" key="2">
    <source>
        <dbReference type="ARBA" id="ARBA00004117"/>
    </source>
</evidence>
<evidence type="ECO:0000256" key="1">
    <source>
        <dbReference type="ARBA" id="ARBA00002591"/>
    </source>
</evidence>